<name>A0A397TQ16_9GLOM</name>
<evidence type="ECO:0000256" key="1">
    <source>
        <dbReference type="SAM" id="Phobius"/>
    </source>
</evidence>
<reference evidence="2 3" key="1">
    <citation type="submission" date="2018-06" db="EMBL/GenBank/DDBJ databases">
        <title>Comparative genomics reveals the genomic features of Rhizophagus irregularis, R. cerebriforme, R. diaphanum and Gigaspora rosea, and their symbiotic lifestyle signature.</title>
        <authorList>
            <person name="Morin E."/>
            <person name="San Clemente H."/>
            <person name="Chen E.C.H."/>
            <person name="De La Providencia I."/>
            <person name="Hainaut M."/>
            <person name="Kuo A."/>
            <person name="Kohler A."/>
            <person name="Murat C."/>
            <person name="Tang N."/>
            <person name="Roy S."/>
            <person name="Loubradou J."/>
            <person name="Henrissat B."/>
            <person name="Grigoriev I.V."/>
            <person name="Corradi N."/>
            <person name="Roux C."/>
            <person name="Martin F.M."/>
        </authorList>
    </citation>
    <scope>NUCLEOTIDE SEQUENCE [LARGE SCALE GENOMIC DNA]</scope>
    <source>
        <strain evidence="2 3">DAOM 227022</strain>
    </source>
</reference>
<comment type="caution">
    <text evidence="2">The sequence shown here is derived from an EMBL/GenBank/DDBJ whole genome shotgun (WGS) entry which is preliminary data.</text>
</comment>
<organism evidence="2 3">
    <name type="scientific">Glomus cerebriforme</name>
    <dbReference type="NCBI Taxonomy" id="658196"/>
    <lineage>
        <taxon>Eukaryota</taxon>
        <taxon>Fungi</taxon>
        <taxon>Fungi incertae sedis</taxon>
        <taxon>Mucoromycota</taxon>
        <taxon>Glomeromycotina</taxon>
        <taxon>Glomeromycetes</taxon>
        <taxon>Glomerales</taxon>
        <taxon>Glomeraceae</taxon>
        <taxon>Glomus</taxon>
    </lineage>
</organism>
<accession>A0A397TQ16</accession>
<protein>
    <submittedName>
        <fullName evidence="2">Uncharacterized protein</fullName>
    </submittedName>
</protein>
<keyword evidence="1" id="KW-0472">Membrane</keyword>
<proteinExistence type="predicted"/>
<gene>
    <name evidence="2" type="ORF">C1645_811334</name>
</gene>
<feature type="transmembrane region" description="Helical" evidence="1">
    <location>
        <begin position="50"/>
        <end position="70"/>
    </location>
</feature>
<evidence type="ECO:0000313" key="3">
    <source>
        <dbReference type="Proteomes" id="UP000265703"/>
    </source>
</evidence>
<sequence>MFYYLNKNSQKTSQISPHESIISNSTNITLSSLPKQLTQSKLITKYISRIVFYSLIPILAYLPTIISSLFHSYTNSSDFLDFISLIFISSQGIFTFIIFLFDPIVDEVILERKRYAEHKQNVLANIKKGVYVENIYSIGLELPSSNRDKNVIKHYRNTIYSYVKTAKNRISVLTLNNKKNVDFKNNVFSLDNEEDDVLHLL</sequence>
<feature type="transmembrane region" description="Helical" evidence="1">
    <location>
        <begin position="82"/>
        <end position="105"/>
    </location>
</feature>
<dbReference type="Proteomes" id="UP000265703">
    <property type="component" value="Unassembled WGS sequence"/>
</dbReference>
<keyword evidence="1" id="KW-1133">Transmembrane helix</keyword>
<evidence type="ECO:0000313" key="2">
    <source>
        <dbReference type="EMBL" id="RIA99529.1"/>
    </source>
</evidence>
<dbReference type="OrthoDB" id="2402200at2759"/>
<keyword evidence="3" id="KW-1185">Reference proteome</keyword>
<keyword evidence="1" id="KW-0812">Transmembrane</keyword>
<dbReference type="AlphaFoldDB" id="A0A397TQ16"/>
<dbReference type="EMBL" id="QKYT01000003">
    <property type="protein sequence ID" value="RIA99529.1"/>
    <property type="molecule type" value="Genomic_DNA"/>
</dbReference>